<feature type="transmembrane region" description="Helical" evidence="8">
    <location>
        <begin position="290"/>
        <end position="307"/>
    </location>
</feature>
<dbReference type="HOGENOM" id="CLU_056175_1_1_9"/>
<comment type="similarity">
    <text evidence="2">Belongs to the auxin efflux carrier (TC 2.A.69) family.</text>
</comment>
<feature type="transmembrane region" description="Helical" evidence="8">
    <location>
        <begin position="128"/>
        <end position="149"/>
    </location>
</feature>
<dbReference type="PANTHER" id="PTHR36838">
    <property type="entry name" value="AUXIN EFFLUX CARRIER FAMILY PROTEIN"/>
    <property type="match status" value="1"/>
</dbReference>
<dbReference type="PANTHER" id="PTHR36838:SF1">
    <property type="entry name" value="SLR1864 PROTEIN"/>
    <property type="match status" value="1"/>
</dbReference>
<reference evidence="10" key="1">
    <citation type="journal article" date="2016" name="Genome Announc.">
        <title>Complete genome sequence of Alkaliphilus metalliredigens strain QYMF, an alkaliphilic and metal-reducing bacterium isolated from borax-contaminated leachate ponds.</title>
        <authorList>
            <person name="Hwang C."/>
            <person name="Copeland A."/>
            <person name="Lucas S."/>
            <person name="Lapidus A."/>
            <person name="Barry K."/>
            <person name="Detter J.C."/>
            <person name="Glavina Del Rio T."/>
            <person name="Hammon N."/>
            <person name="Israni S."/>
            <person name="Dalin E."/>
            <person name="Tice H."/>
            <person name="Pitluck S."/>
            <person name="Chertkov O."/>
            <person name="Brettin T."/>
            <person name="Bruce D."/>
            <person name="Han C."/>
            <person name="Schmutz J."/>
            <person name="Larimer F."/>
            <person name="Land M.L."/>
            <person name="Hauser L."/>
            <person name="Kyrpides N."/>
            <person name="Mikhailova N."/>
            <person name="Ye Q."/>
            <person name="Zhou J."/>
            <person name="Richardson P."/>
            <person name="Fields M.W."/>
        </authorList>
    </citation>
    <scope>NUCLEOTIDE SEQUENCE [LARGE SCALE GENOMIC DNA]</scope>
    <source>
        <strain evidence="10">QYMF</strain>
    </source>
</reference>
<evidence type="ECO:0000313" key="10">
    <source>
        <dbReference type="Proteomes" id="UP000001572"/>
    </source>
</evidence>
<keyword evidence="7 8" id="KW-0472">Membrane</keyword>
<dbReference type="Gene3D" id="1.20.1530.20">
    <property type="match status" value="1"/>
</dbReference>
<evidence type="ECO:0000256" key="5">
    <source>
        <dbReference type="ARBA" id="ARBA00022692"/>
    </source>
</evidence>
<dbReference type="Proteomes" id="UP000001572">
    <property type="component" value="Chromosome"/>
</dbReference>
<dbReference type="Pfam" id="PF03547">
    <property type="entry name" value="Mem_trans"/>
    <property type="match status" value="1"/>
</dbReference>
<dbReference type="InterPro" id="IPR038770">
    <property type="entry name" value="Na+/solute_symporter_sf"/>
</dbReference>
<comment type="subcellular location">
    <subcellularLocation>
        <location evidence="1">Cell membrane</location>
        <topology evidence="1">Multi-pass membrane protein</topology>
    </subcellularLocation>
</comment>
<evidence type="ECO:0000313" key="9">
    <source>
        <dbReference type="EMBL" id="ABR46936.1"/>
    </source>
</evidence>
<evidence type="ECO:0000256" key="7">
    <source>
        <dbReference type="ARBA" id="ARBA00023136"/>
    </source>
</evidence>
<dbReference type="EMBL" id="CP000724">
    <property type="protein sequence ID" value="ABR46936.1"/>
    <property type="molecule type" value="Genomic_DNA"/>
</dbReference>
<evidence type="ECO:0000256" key="2">
    <source>
        <dbReference type="ARBA" id="ARBA00010145"/>
    </source>
</evidence>
<evidence type="ECO:0000256" key="4">
    <source>
        <dbReference type="ARBA" id="ARBA00022475"/>
    </source>
</evidence>
<feature type="transmembrane region" description="Helical" evidence="8">
    <location>
        <begin position="36"/>
        <end position="55"/>
    </location>
</feature>
<feature type="transmembrane region" description="Helical" evidence="8">
    <location>
        <begin position="100"/>
        <end position="122"/>
    </location>
</feature>
<evidence type="ECO:0000256" key="3">
    <source>
        <dbReference type="ARBA" id="ARBA00022448"/>
    </source>
</evidence>
<feature type="transmembrane region" description="Helical" evidence="8">
    <location>
        <begin position="6"/>
        <end position="24"/>
    </location>
</feature>
<keyword evidence="6 8" id="KW-1133">Transmembrane helix</keyword>
<feature type="transmembrane region" description="Helical" evidence="8">
    <location>
        <begin position="256"/>
        <end position="278"/>
    </location>
</feature>
<accession>A6TL68</accession>
<feature type="transmembrane region" description="Helical" evidence="8">
    <location>
        <begin position="201"/>
        <end position="219"/>
    </location>
</feature>
<evidence type="ECO:0000256" key="6">
    <source>
        <dbReference type="ARBA" id="ARBA00022989"/>
    </source>
</evidence>
<dbReference type="InterPro" id="IPR004776">
    <property type="entry name" value="Mem_transp_PIN-like"/>
</dbReference>
<feature type="transmembrane region" description="Helical" evidence="8">
    <location>
        <begin position="67"/>
        <end position="88"/>
    </location>
</feature>
<sequence length="308" mass="33771">MAFINTFYEIFILFILMAVGYGAKRYNILNNQLGKGISNLILNVTLPALIIKSMQFEFSSELLRMSMQIMLISLLSYGIAIGISYAATKMMKSDGTQRDVFQCILIFSNVGYMGYPVVNAIFGEMGVFYTALFNLPFNFLMLTLGVALLRRSGTGHQKKTDIKAILSNPAIIAVGLGFILFLSPWTLPYVIYGALDGLGETTTPLAMLVIGSLLADIPIKEMFNEKKLLTVSFFRLVLTPAVVMLVLHLFGVEGILLGVPVVIMAMPAAANIPVFATIYESDYYLASKGVLVTTLLSLLTIPLLTLML</sequence>
<keyword evidence="4" id="KW-1003">Cell membrane</keyword>
<feature type="transmembrane region" description="Helical" evidence="8">
    <location>
        <begin position="231"/>
        <end position="250"/>
    </location>
</feature>
<dbReference type="OrthoDB" id="9798064at2"/>
<keyword evidence="3" id="KW-0813">Transport</keyword>
<dbReference type="STRING" id="293826.Amet_0711"/>
<feature type="transmembrane region" description="Helical" evidence="8">
    <location>
        <begin position="170"/>
        <end position="195"/>
    </location>
</feature>
<proteinExistence type="inferred from homology"/>
<dbReference type="eggNOG" id="COG0679">
    <property type="taxonomic scope" value="Bacteria"/>
</dbReference>
<evidence type="ECO:0000256" key="1">
    <source>
        <dbReference type="ARBA" id="ARBA00004651"/>
    </source>
</evidence>
<gene>
    <name evidence="9" type="ordered locus">Amet_0711</name>
</gene>
<protein>
    <submittedName>
        <fullName evidence="9">Auxin Efflux Carrier</fullName>
    </submittedName>
</protein>
<dbReference type="GO" id="GO:0055085">
    <property type="term" value="P:transmembrane transport"/>
    <property type="evidence" value="ECO:0007669"/>
    <property type="project" value="InterPro"/>
</dbReference>
<dbReference type="KEGG" id="amt:Amet_0711"/>
<keyword evidence="10" id="KW-1185">Reference proteome</keyword>
<evidence type="ECO:0000256" key="8">
    <source>
        <dbReference type="SAM" id="Phobius"/>
    </source>
</evidence>
<dbReference type="RefSeq" id="WP_012061979.1">
    <property type="nucleotide sequence ID" value="NC_009633.1"/>
</dbReference>
<organism evidence="9 10">
    <name type="scientific">Alkaliphilus metalliredigens (strain QYMF)</name>
    <dbReference type="NCBI Taxonomy" id="293826"/>
    <lineage>
        <taxon>Bacteria</taxon>
        <taxon>Bacillati</taxon>
        <taxon>Bacillota</taxon>
        <taxon>Clostridia</taxon>
        <taxon>Peptostreptococcales</taxon>
        <taxon>Natronincolaceae</taxon>
        <taxon>Alkaliphilus</taxon>
    </lineage>
</organism>
<dbReference type="GO" id="GO:0005886">
    <property type="term" value="C:plasma membrane"/>
    <property type="evidence" value="ECO:0007669"/>
    <property type="project" value="UniProtKB-SubCell"/>
</dbReference>
<name>A6TL68_ALKMQ</name>
<dbReference type="AlphaFoldDB" id="A6TL68"/>
<keyword evidence="5 8" id="KW-0812">Transmembrane</keyword>